<feature type="transmembrane region" description="Helical" evidence="1">
    <location>
        <begin position="126"/>
        <end position="147"/>
    </location>
</feature>
<sequence>MRGGRRTQGHGSGEGPVAGSAHPLVLFLAGAVFLVAGVWLLTAAARDTLAVRYGVHTVGTVREADDDSGDGRLWVTFTVAGAEVTHPLPPGTNRRQASHGDRLPIVYRADRPERVVARRDVGHGPLLFWSGFTAVGIVLVGWSGLALHRSGRRRAHPGPGRAAG</sequence>
<keyword evidence="1" id="KW-0812">Transmembrane</keyword>
<gene>
    <name evidence="2" type="ORF">SAMN05216252_104470</name>
</gene>
<evidence type="ECO:0000313" key="2">
    <source>
        <dbReference type="EMBL" id="SNS29325.1"/>
    </source>
</evidence>
<protein>
    <recommendedName>
        <fullName evidence="4">DUF3592 domain-containing protein</fullName>
    </recommendedName>
</protein>
<name>A0A239DAF3_9ACTN</name>
<accession>A0A239DAF3</accession>
<evidence type="ECO:0008006" key="4">
    <source>
        <dbReference type="Google" id="ProtNLM"/>
    </source>
</evidence>
<proteinExistence type="predicted"/>
<dbReference type="Proteomes" id="UP000198280">
    <property type="component" value="Unassembled WGS sequence"/>
</dbReference>
<dbReference type="AlphaFoldDB" id="A0A239DAF3"/>
<feature type="transmembrane region" description="Helical" evidence="1">
    <location>
        <begin position="21"/>
        <end position="41"/>
    </location>
</feature>
<evidence type="ECO:0000313" key="3">
    <source>
        <dbReference type="Proteomes" id="UP000198280"/>
    </source>
</evidence>
<keyword evidence="1" id="KW-0472">Membrane</keyword>
<dbReference type="EMBL" id="FZOF01000004">
    <property type="protein sequence ID" value="SNS29325.1"/>
    <property type="molecule type" value="Genomic_DNA"/>
</dbReference>
<keyword evidence="1" id="KW-1133">Transmembrane helix</keyword>
<organism evidence="2 3">
    <name type="scientific">Actinacidiphila glaucinigra</name>
    <dbReference type="NCBI Taxonomy" id="235986"/>
    <lineage>
        <taxon>Bacteria</taxon>
        <taxon>Bacillati</taxon>
        <taxon>Actinomycetota</taxon>
        <taxon>Actinomycetes</taxon>
        <taxon>Kitasatosporales</taxon>
        <taxon>Streptomycetaceae</taxon>
        <taxon>Actinacidiphila</taxon>
    </lineage>
</organism>
<reference evidence="2 3" key="1">
    <citation type="submission" date="2017-06" db="EMBL/GenBank/DDBJ databases">
        <authorList>
            <person name="Kim H.J."/>
            <person name="Triplett B.A."/>
        </authorList>
    </citation>
    <scope>NUCLEOTIDE SEQUENCE [LARGE SCALE GENOMIC DNA]</scope>
    <source>
        <strain evidence="2 3">CGMCC 4.1858</strain>
    </source>
</reference>
<keyword evidence="3" id="KW-1185">Reference proteome</keyword>
<evidence type="ECO:0000256" key="1">
    <source>
        <dbReference type="SAM" id="Phobius"/>
    </source>
</evidence>